<accession>A0A6J2VRW3</accession>
<evidence type="ECO:0000256" key="2">
    <source>
        <dbReference type="ARBA" id="ARBA00022741"/>
    </source>
</evidence>
<dbReference type="SUPFAM" id="SSF52540">
    <property type="entry name" value="P-loop containing nucleoside triphosphate hydrolases"/>
    <property type="match status" value="1"/>
</dbReference>
<dbReference type="AlphaFoldDB" id="A0A6J2VRW3"/>
<organism evidence="5 6">
    <name type="scientific">Chanos chanos</name>
    <name type="common">Milkfish</name>
    <name type="synonym">Mugil chanos</name>
    <dbReference type="NCBI Taxonomy" id="29144"/>
    <lineage>
        <taxon>Eukaryota</taxon>
        <taxon>Metazoa</taxon>
        <taxon>Chordata</taxon>
        <taxon>Craniata</taxon>
        <taxon>Vertebrata</taxon>
        <taxon>Euteleostomi</taxon>
        <taxon>Actinopterygii</taxon>
        <taxon>Neopterygii</taxon>
        <taxon>Teleostei</taxon>
        <taxon>Ostariophysi</taxon>
        <taxon>Gonorynchiformes</taxon>
        <taxon>Chanidae</taxon>
        <taxon>Chanos</taxon>
    </lineage>
</organism>
<dbReference type="Pfam" id="PF04548">
    <property type="entry name" value="AIG1"/>
    <property type="match status" value="2"/>
</dbReference>
<dbReference type="InterPro" id="IPR027417">
    <property type="entry name" value="P-loop_NTPase"/>
</dbReference>
<evidence type="ECO:0000256" key="3">
    <source>
        <dbReference type="ARBA" id="ARBA00023134"/>
    </source>
</evidence>
<dbReference type="PANTHER" id="PTHR10903:SF188">
    <property type="entry name" value="GTPASE IMAP FAMILY MEMBER 2-LIKE-RELATED"/>
    <property type="match status" value="1"/>
</dbReference>
<protein>
    <submittedName>
        <fullName evidence="6">GTPase IMAP family member 6-like</fullName>
    </submittedName>
</protein>
<dbReference type="InterPro" id="IPR045058">
    <property type="entry name" value="GIMA/IAN/Toc"/>
</dbReference>
<evidence type="ECO:0000256" key="1">
    <source>
        <dbReference type="ARBA" id="ARBA00008535"/>
    </source>
</evidence>
<dbReference type="GeneID" id="115815971"/>
<dbReference type="PANTHER" id="PTHR10903">
    <property type="entry name" value="GTPASE, IMAP FAMILY MEMBER-RELATED"/>
    <property type="match status" value="1"/>
</dbReference>
<keyword evidence="3" id="KW-0342">GTP-binding</keyword>
<dbReference type="OrthoDB" id="5985928at2759"/>
<name>A0A6J2VRW3_CHACN</name>
<dbReference type="InParanoid" id="A0A6J2VRW3"/>
<proteinExistence type="inferred from homology"/>
<feature type="domain" description="AIG1-type G" evidence="4">
    <location>
        <begin position="1"/>
        <end position="189"/>
    </location>
</feature>
<evidence type="ECO:0000313" key="6">
    <source>
        <dbReference type="RefSeq" id="XP_030634802.1"/>
    </source>
</evidence>
<keyword evidence="2" id="KW-0547">Nucleotide-binding</keyword>
<dbReference type="Proteomes" id="UP000504632">
    <property type="component" value="Chromosome 7"/>
</dbReference>
<dbReference type="RefSeq" id="XP_030634802.1">
    <property type="nucleotide sequence ID" value="XM_030778942.1"/>
</dbReference>
<dbReference type="Gene3D" id="3.40.50.300">
    <property type="entry name" value="P-loop containing nucleotide triphosphate hydrolases"/>
    <property type="match status" value="2"/>
</dbReference>
<reference evidence="6" key="1">
    <citation type="submission" date="2025-08" db="UniProtKB">
        <authorList>
            <consortium name="RefSeq"/>
        </authorList>
    </citation>
    <scope>IDENTIFICATION</scope>
</reference>
<sequence>MGTFESGKSSTGNIILGRDAFDEVSGPNECRRQDGRVQGKTITVVDTPDIVPFSFTEQKAEMEKSLSMAPPGPHAFLLVIDKNQMMSYATRDFINELKENFGDEILEFTIFLFTHGVLRPDLAEFLLRMDGELRSLISSCGGRYHILNTEETEDQGEVTELLKKIEDLVERLLRMDGELQSLISSYGGRYHILNTEETEDQGQVTELLKKIEGMMEKNGGQYYTNEM</sequence>
<dbReference type="GO" id="GO:0005525">
    <property type="term" value="F:GTP binding"/>
    <property type="evidence" value="ECO:0007669"/>
    <property type="project" value="UniProtKB-KW"/>
</dbReference>
<keyword evidence="5" id="KW-1185">Reference proteome</keyword>
<comment type="similarity">
    <text evidence="1">Belongs to the TRAFAC class TrmE-Era-EngA-EngB-Septin-like GTPase superfamily. AIG1/Toc34/Toc159-like paraseptin GTPase family. IAN subfamily.</text>
</comment>
<evidence type="ECO:0000259" key="4">
    <source>
        <dbReference type="PROSITE" id="PS51720"/>
    </source>
</evidence>
<evidence type="ECO:0000313" key="5">
    <source>
        <dbReference type="Proteomes" id="UP000504632"/>
    </source>
</evidence>
<gene>
    <name evidence="6" type="primary">LOC115815971</name>
</gene>
<dbReference type="PROSITE" id="PS51720">
    <property type="entry name" value="G_AIG1"/>
    <property type="match status" value="1"/>
</dbReference>
<dbReference type="InterPro" id="IPR006703">
    <property type="entry name" value="G_AIG1"/>
</dbReference>